<comment type="caution">
    <text evidence="1">The sequence shown here is derived from an EMBL/GenBank/DDBJ whole genome shotgun (WGS) entry which is preliminary data.</text>
</comment>
<sequence>MEAAARLQGIDQAVLLSPNSTQPKLKSVGNTIGASFIQGPVESVHKSLLATAKALRKAKSDESGAVRATSLGQCGVIVHQDRSNEQSLFSTIWQFD</sequence>
<dbReference type="KEGG" id="pht:BLM14_02870"/>
<reference evidence="1 2" key="1">
    <citation type="journal article" date="2017" name="Int J Environ Stud">
        <title>Does the Miocene-Pliocene relict legume Oxytropis triphylla form nitrogen-fixing nodules with a combination of bacterial strains?</title>
        <authorList>
            <person name="Safronova V."/>
            <person name="Belimov A."/>
            <person name="Sazanova A."/>
            <person name="Kuznetsova I."/>
            <person name="Popova J."/>
            <person name="Andronov E."/>
            <person name="Verkhozina A."/>
            <person name="Tikhonovich I."/>
        </authorList>
    </citation>
    <scope>NUCLEOTIDE SEQUENCE [LARGE SCALE GENOMIC DNA]</scope>
    <source>
        <strain evidence="1 2">Tri-38</strain>
    </source>
</reference>
<proteinExistence type="predicted"/>
<organism evidence="1 2">
    <name type="scientific">Phyllobacterium zundukense</name>
    <dbReference type="NCBI Taxonomy" id="1867719"/>
    <lineage>
        <taxon>Bacteria</taxon>
        <taxon>Pseudomonadati</taxon>
        <taxon>Pseudomonadota</taxon>
        <taxon>Alphaproteobacteria</taxon>
        <taxon>Hyphomicrobiales</taxon>
        <taxon>Phyllobacteriaceae</taxon>
        <taxon>Phyllobacterium</taxon>
    </lineage>
</organism>
<evidence type="ECO:0000313" key="1">
    <source>
        <dbReference type="EMBL" id="PIO41688.1"/>
    </source>
</evidence>
<accession>A0A2N9VQC0</accession>
<keyword evidence="2" id="KW-1185">Reference proteome</keyword>
<dbReference type="EMBL" id="MZMT01000058">
    <property type="protein sequence ID" value="PIO41688.1"/>
    <property type="molecule type" value="Genomic_DNA"/>
</dbReference>
<evidence type="ECO:0000313" key="2">
    <source>
        <dbReference type="Proteomes" id="UP000232163"/>
    </source>
</evidence>
<protein>
    <submittedName>
        <fullName evidence="1">Uncharacterized protein</fullName>
    </submittedName>
</protein>
<dbReference type="AlphaFoldDB" id="A0A2N9VQC0"/>
<gene>
    <name evidence="1" type="ORF">B5P45_27450</name>
</gene>
<dbReference type="Proteomes" id="UP000232163">
    <property type="component" value="Unassembled WGS sequence"/>
</dbReference>
<name>A0A2N9VQC0_9HYPH</name>